<comment type="function">
    <text evidence="21">Catalyzes the conversion of 3-deoxy-D-arabino-heptulosonate 7-phosphate (DAHP) to dehydroquinate (DHQ).</text>
</comment>
<feature type="binding site" evidence="20">
    <location>
        <position position="121"/>
    </location>
    <ligand>
        <name>ATP</name>
        <dbReference type="ChEBI" id="CHEBI:30616"/>
    </ligand>
</feature>
<comment type="function">
    <text evidence="20">Catalyzes the specific phosphorylation of the 3-hydroxyl group of shikimic acid using ATP as a cosubstrate.</text>
</comment>
<evidence type="ECO:0000313" key="25">
    <source>
        <dbReference type="Proteomes" id="UP000182498"/>
    </source>
</evidence>
<keyword evidence="7 21" id="KW-0028">Amino-acid biosynthesis</keyword>
<dbReference type="Gene3D" id="3.40.50.1970">
    <property type="match status" value="1"/>
</dbReference>
<evidence type="ECO:0000256" key="8">
    <source>
        <dbReference type="ARBA" id="ARBA00022679"/>
    </source>
</evidence>
<evidence type="ECO:0000256" key="5">
    <source>
        <dbReference type="ARBA" id="ARBA00004842"/>
    </source>
</evidence>
<evidence type="ECO:0000256" key="11">
    <source>
        <dbReference type="ARBA" id="ARBA00022777"/>
    </source>
</evidence>
<evidence type="ECO:0000259" key="23">
    <source>
        <dbReference type="Pfam" id="PF24621"/>
    </source>
</evidence>
<comment type="cofactor">
    <cofactor evidence="21">
        <name>Co(2+)</name>
        <dbReference type="ChEBI" id="CHEBI:48828"/>
    </cofactor>
    <cofactor evidence="21">
        <name>Zn(2+)</name>
        <dbReference type="ChEBI" id="CHEBI:29105"/>
    </cofactor>
    <text evidence="21">Binds 1 divalent metal cation per subunit. Can use either Co(2+) or Zn(2+).</text>
</comment>
<dbReference type="InterPro" id="IPR023000">
    <property type="entry name" value="Shikimate_kinase_CS"/>
</dbReference>
<feature type="binding site" evidence="20">
    <location>
        <position position="84"/>
    </location>
    <ligand>
        <name>substrate</name>
    </ligand>
</feature>
<dbReference type="EC" id="2.7.1.71" evidence="20"/>
<dbReference type="EMBL" id="FAUH01000012">
    <property type="protein sequence ID" value="CUU66498.1"/>
    <property type="molecule type" value="Genomic_DNA"/>
</dbReference>
<dbReference type="UniPathway" id="UPA00053">
    <property type="reaction ID" value="UER00085"/>
</dbReference>
<feature type="binding site" evidence="20">
    <location>
        <position position="63"/>
    </location>
    <ligand>
        <name>substrate</name>
    </ligand>
</feature>
<dbReference type="Pfam" id="PF01761">
    <property type="entry name" value="DHQ_synthase"/>
    <property type="match status" value="1"/>
</dbReference>
<evidence type="ECO:0000256" key="9">
    <source>
        <dbReference type="ARBA" id="ARBA00022723"/>
    </source>
</evidence>
<dbReference type="PRINTS" id="PR01100">
    <property type="entry name" value="SHIKIMTKNASE"/>
</dbReference>
<keyword evidence="9 21" id="KW-0479">Metal-binding</keyword>
<dbReference type="Pfam" id="PF01202">
    <property type="entry name" value="SKI"/>
    <property type="match status" value="1"/>
</dbReference>
<keyword evidence="6 21" id="KW-0963">Cytoplasm</keyword>
<feature type="binding site" evidence="21">
    <location>
        <begin position="308"/>
        <end position="309"/>
    </location>
    <ligand>
        <name>NAD(+)</name>
        <dbReference type="ChEBI" id="CHEBI:57540"/>
    </ligand>
</feature>
<dbReference type="InterPro" id="IPR050071">
    <property type="entry name" value="Dehydroquinate_synthase"/>
</dbReference>
<evidence type="ECO:0000256" key="20">
    <source>
        <dbReference type="HAMAP-Rule" id="MF_00109"/>
    </source>
</evidence>
<keyword evidence="8 20" id="KW-0808">Transferase</keyword>
<feature type="binding site" evidence="21">
    <location>
        <position position="321"/>
    </location>
    <ligand>
        <name>NAD(+)</name>
        <dbReference type="ChEBI" id="CHEBI:57540"/>
    </ligand>
</feature>
<keyword evidence="20" id="KW-0460">Magnesium</keyword>
<evidence type="ECO:0000256" key="19">
    <source>
        <dbReference type="ARBA" id="ARBA00048567"/>
    </source>
</evidence>
<comment type="cofactor">
    <cofactor evidence="3">
        <name>Zn(2+)</name>
        <dbReference type="ChEBI" id="CHEBI:29105"/>
    </cofactor>
</comment>
<evidence type="ECO:0000256" key="21">
    <source>
        <dbReference type="HAMAP-Rule" id="MF_00110"/>
    </source>
</evidence>
<dbReference type="GO" id="GO:0005737">
    <property type="term" value="C:cytoplasm"/>
    <property type="evidence" value="ECO:0007669"/>
    <property type="project" value="UniProtKB-SubCell"/>
</dbReference>
<comment type="subcellular location">
    <subcellularLocation>
        <location evidence="21">Cytoplasm</location>
    </subcellularLocation>
</comment>
<evidence type="ECO:0000256" key="18">
    <source>
        <dbReference type="ARBA" id="ARBA00023285"/>
    </source>
</evidence>
<comment type="catalytic activity">
    <reaction evidence="1 21">
        <text>7-phospho-2-dehydro-3-deoxy-D-arabino-heptonate = 3-dehydroquinate + phosphate</text>
        <dbReference type="Rhea" id="RHEA:21968"/>
        <dbReference type="ChEBI" id="CHEBI:32364"/>
        <dbReference type="ChEBI" id="CHEBI:43474"/>
        <dbReference type="ChEBI" id="CHEBI:58394"/>
        <dbReference type="EC" id="4.2.3.4"/>
    </reaction>
</comment>
<comment type="cofactor">
    <cofactor evidence="2 21">
        <name>NAD(+)</name>
        <dbReference type="ChEBI" id="CHEBI:57540"/>
    </cofactor>
</comment>
<comment type="pathway">
    <text evidence="4 21">Metabolic intermediate biosynthesis; chorismate biosynthesis; chorismate from D-erythrose 4-phosphate and phosphoenolpyruvate: step 2/7.</text>
</comment>
<evidence type="ECO:0000256" key="4">
    <source>
        <dbReference type="ARBA" id="ARBA00004661"/>
    </source>
</evidence>
<dbReference type="EC" id="4.2.3.4" evidence="21"/>
<dbReference type="FunFam" id="3.40.50.1970:FF:000007">
    <property type="entry name" value="Pentafunctional AROM polypeptide"/>
    <property type="match status" value="1"/>
</dbReference>
<evidence type="ECO:0000256" key="7">
    <source>
        <dbReference type="ARBA" id="ARBA00022605"/>
    </source>
</evidence>
<comment type="similarity">
    <text evidence="21">Belongs to the sugar phosphate cyclases superfamily. Dehydroquinate synthase family.</text>
</comment>
<evidence type="ECO:0000256" key="1">
    <source>
        <dbReference type="ARBA" id="ARBA00001393"/>
    </source>
</evidence>
<comment type="subunit">
    <text evidence="20">Monomer.</text>
</comment>
<name>A0A0X2NP03_9CORY</name>
<dbReference type="SUPFAM" id="SSF52540">
    <property type="entry name" value="P-loop containing nucleoside triphosphate hydrolases"/>
    <property type="match status" value="1"/>
</dbReference>
<evidence type="ECO:0000256" key="2">
    <source>
        <dbReference type="ARBA" id="ARBA00001911"/>
    </source>
</evidence>
<dbReference type="Proteomes" id="UP000182498">
    <property type="component" value="Unassembled WGS sequence"/>
</dbReference>
<dbReference type="GO" id="GO:0005524">
    <property type="term" value="F:ATP binding"/>
    <property type="evidence" value="ECO:0007669"/>
    <property type="project" value="UniProtKB-UniRule"/>
</dbReference>
<dbReference type="GO" id="GO:0008652">
    <property type="term" value="P:amino acid biosynthetic process"/>
    <property type="evidence" value="ECO:0007669"/>
    <property type="project" value="UniProtKB-KW"/>
</dbReference>
<proteinExistence type="inferred from homology"/>
<comment type="caution">
    <text evidence="21">Lacks conserved residue(s) required for the propagation of feature annotation.</text>
</comment>
<dbReference type="InterPro" id="IPR030960">
    <property type="entry name" value="DHQS/DOIS_N"/>
</dbReference>
<dbReference type="GO" id="GO:0004765">
    <property type="term" value="F:shikimate kinase activity"/>
    <property type="evidence" value="ECO:0007669"/>
    <property type="project" value="UniProtKB-UniRule"/>
</dbReference>
<dbReference type="HAMAP" id="MF_00109">
    <property type="entry name" value="Shikimate_kinase"/>
    <property type="match status" value="1"/>
</dbReference>
<dbReference type="GO" id="GO:0003856">
    <property type="term" value="F:3-dehydroquinate synthase activity"/>
    <property type="evidence" value="ECO:0007669"/>
    <property type="project" value="UniProtKB-UniRule"/>
</dbReference>
<feature type="domain" description="3-dehydroquinate synthase C-terminal" evidence="23">
    <location>
        <begin position="360"/>
        <end position="501"/>
    </location>
</feature>
<evidence type="ECO:0000256" key="13">
    <source>
        <dbReference type="ARBA" id="ARBA00022840"/>
    </source>
</evidence>
<comment type="pathway">
    <text evidence="5 20">Metabolic intermediate biosynthesis; chorismate biosynthesis; chorismate from D-erythrose 4-phosphate and phosphoenolpyruvate: step 5/7.</text>
</comment>
<evidence type="ECO:0000256" key="10">
    <source>
        <dbReference type="ARBA" id="ARBA00022741"/>
    </source>
</evidence>
<evidence type="ECO:0000259" key="22">
    <source>
        <dbReference type="Pfam" id="PF01761"/>
    </source>
</evidence>
<feature type="binding site" evidence="20">
    <location>
        <position position="140"/>
    </location>
    <ligand>
        <name>substrate</name>
    </ligand>
</feature>
<reference evidence="25" key="1">
    <citation type="submission" date="2015-11" db="EMBL/GenBank/DDBJ databases">
        <authorList>
            <person name="Dugat-Bony E."/>
        </authorList>
    </citation>
    <scope>NUCLEOTIDE SEQUENCE [LARGE SCALE GENOMIC DNA]</scope>
    <source>
        <strain evidence="25">Mu292</strain>
    </source>
</reference>
<feature type="domain" description="3-dehydroquinate synthase N-terminal" evidence="22">
    <location>
        <begin position="248"/>
        <end position="358"/>
    </location>
</feature>
<feature type="binding site" evidence="21">
    <location>
        <position position="425"/>
    </location>
    <ligand>
        <name>Zn(2+)</name>
        <dbReference type="ChEBI" id="CHEBI:29105"/>
    </ligand>
</feature>
<dbReference type="CDD" id="cd08195">
    <property type="entry name" value="DHQS"/>
    <property type="match status" value="1"/>
</dbReference>
<evidence type="ECO:0000256" key="12">
    <source>
        <dbReference type="ARBA" id="ARBA00022833"/>
    </source>
</evidence>
<keyword evidence="15 21" id="KW-0057">Aromatic amino acid biosynthesis</keyword>
<dbReference type="InterPro" id="IPR016037">
    <property type="entry name" value="DHQ_synth_AroB"/>
</dbReference>
<dbReference type="PANTHER" id="PTHR43622">
    <property type="entry name" value="3-DEHYDROQUINATE SYNTHASE"/>
    <property type="match status" value="1"/>
</dbReference>
<keyword evidence="11 20" id="KW-0418">Kinase</keyword>
<organism evidence="24 25">
    <name type="scientific">Corynebacterium variabile</name>
    <dbReference type="NCBI Taxonomy" id="1727"/>
    <lineage>
        <taxon>Bacteria</taxon>
        <taxon>Bacillati</taxon>
        <taxon>Actinomycetota</taxon>
        <taxon>Actinomycetes</taxon>
        <taxon>Mycobacteriales</taxon>
        <taxon>Corynebacteriaceae</taxon>
        <taxon>Corynebacterium</taxon>
    </lineage>
</organism>
<feature type="binding site" evidence="21">
    <location>
        <begin position="250"/>
        <end position="255"/>
    </location>
    <ligand>
        <name>NAD(+)</name>
        <dbReference type="ChEBI" id="CHEBI:57540"/>
    </ligand>
</feature>
<keyword evidence="16 21" id="KW-0456">Lyase</keyword>
<feature type="binding site" evidence="20">
    <location>
        <position position="21"/>
    </location>
    <ligand>
        <name>Mg(2+)</name>
        <dbReference type="ChEBI" id="CHEBI:18420"/>
    </ligand>
</feature>
<gene>
    <name evidence="20" type="primary">aroK</name>
    <name evidence="21" type="synonym">aroB</name>
    <name evidence="24" type="ORF">CVAR292_01843</name>
</gene>
<feature type="binding site" evidence="20">
    <location>
        <position position="39"/>
    </location>
    <ligand>
        <name>substrate</name>
    </ligand>
</feature>
<feature type="binding site" evidence="21">
    <location>
        <position position="330"/>
    </location>
    <ligand>
        <name>NAD(+)</name>
        <dbReference type="ChEBI" id="CHEBI:57540"/>
    </ligand>
</feature>
<keyword evidence="25" id="KW-1185">Reference proteome</keyword>
<dbReference type="InterPro" id="IPR000623">
    <property type="entry name" value="Shikimate_kinase/TSH1"/>
</dbReference>
<keyword evidence="14 21" id="KW-0520">NAD</keyword>
<evidence type="ECO:0000256" key="6">
    <source>
        <dbReference type="ARBA" id="ARBA00022490"/>
    </source>
</evidence>
<dbReference type="GO" id="GO:0009073">
    <property type="term" value="P:aromatic amino acid family biosynthetic process"/>
    <property type="evidence" value="ECO:0007669"/>
    <property type="project" value="UniProtKB-KW"/>
</dbReference>
<dbReference type="Gene3D" id="3.40.50.300">
    <property type="entry name" value="P-loop containing nucleotide triphosphate hydrolases"/>
    <property type="match status" value="1"/>
</dbReference>
<dbReference type="CDD" id="cd00464">
    <property type="entry name" value="SK"/>
    <property type="match status" value="1"/>
</dbReference>
<evidence type="ECO:0000256" key="15">
    <source>
        <dbReference type="ARBA" id="ARBA00023141"/>
    </source>
</evidence>
<dbReference type="InterPro" id="IPR027417">
    <property type="entry name" value="P-loop_NTPase"/>
</dbReference>
<dbReference type="Pfam" id="PF24621">
    <property type="entry name" value="DHQS_C"/>
    <property type="match status" value="1"/>
</dbReference>
<feature type="binding site" evidence="21">
    <location>
        <position position="363"/>
    </location>
    <ligand>
        <name>Zn(2+)</name>
        <dbReference type="ChEBI" id="CHEBI:29105"/>
    </ligand>
</feature>
<feature type="binding site" evidence="21">
    <location>
        <position position="441"/>
    </location>
    <ligand>
        <name>Zn(2+)</name>
        <dbReference type="ChEBI" id="CHEBI:29105"/>
    </ligand>
</feature>
<keyword evidence="18 21" id="KW-0170">Cobalt</keyword>
<accession>A0A0X2NP03</accession>
<dbReference type="InterPro" id="IPR031322">
    <property type="entry name" value="Shikimate/glucono_kinase"/>
</dbReference>
<dbReference type="OrthoDB" id="9806583at2"/>
<evidence type="ECO:0000313" key="24">
    <source>
        <dbReference type="EMBL" id="CUU66498.1"/>
    </source>
</evidence>
<keyword evidence="10 21" id="KW-0547">Nucleotide-binding</keyword>
<dbReference type="PANTHER" id="PTHR43622:SF7">
    <property type="entry name" value="3-DEHYDROQUINATE SYNTHASE, CHLOROPLASTIC"/>
    <property type="match status" value="1"/>
</dbReference>
<protein>
    <recommendedName>
        <fullName evidence="20 21">Multifunctional fusion protein</fullName>
    </recommendedName>
    <domain>
        <recommendedName>
            <fullName evidence="20">Shikimate kinase</fullName>
            <shortName evidence="20">SK</shortName>
            <ecNumber evidence="20">2.7.1.71</ecNumber>
        </recommendedName>
    </domain>
    <domain>
        <recommendedName>
            <fullName evidence="21">3-dehydroquinate synthase</fullName>
            <shortName evidence="21">DHQS</shortName>
            <ecNumber evidence="21">4.2.3.4</ecNumber>
        </recommendedName>
    </domain>
</protein>
<feature type="binding site" evidence="21">
    <location>
        <begin position="284"/>
        <end position="288"/>
    </location>
    <ligand>
        <name>NAD(+)</name>
        <dbReference type="ChEBI" id="CHEBI:57540"/>
    </ligand>
</feature>
<dbReference type="InterPro" id="IPR056179">
    <property type="entry name" value="DHQS_C"/>
</dbReference>
<dbReference type="AlphaFoldDB" id="A0A0X2NP03"/>
<evidence type="ECO:0000256" key="14">
    <source>
        <dbReference type="ARBA" id="ARBA00023027"/>
    </source>
</evidence>
<comment type="cofactor">
    <cofactor evidence="20">
        <name>Mg(2+)</name>
        <dbReference type="ChEBI" id="CHEBI:18420"/>
    </cofactor>
    <text evidence="20">Binds 1 Mg(2+) ion per subunit.</text>
</comment>
<dbReference type="PROSITE" id="PS01128">
    <property type="entry name" value="SHIKIMATE_KINASE"/>
    <property type="match status" value="1"/>
</dbReference>
<dbReference type="NCBIfam" id="TIGR01357">
    <property type="entry name" value="aroB"/>
    <property type="match status" value="1"/>
</dbReference>
<keyword evidence="17" id="KW-0511">Multifunctional enzyme</keyword>
<keyword evidence="13 20" id="KW-0067">ATP-binding</keyword>
<dbReference type="SUPFAM" id="SSF56796">
    <property type="entry name" value="Dehydroquinate synthase-like"/>
    <property type="match status" value="1"/>
</dbReference>
<evidence type="ECO:0000256" key="16">
    <source>
        <dbReference type="ARBA" id="ARBA00023239"/>
    </source>
</evidence>
<dbReference type="Gene3D" id="1.20.1090.10">
    <property type="entry name" value="Dehydroquinate synthase-like - alpha domain"/>
    <property type="match status" value="1"/>
</dbReference>
<dbReference type="GO" id="GO:0009423">
    <property type="term" value="P:chorismate biosynthetic process"/>
    <property type="evidence" value="ECO:0007669"/>
    <property type="project" value="UniProtKB-UniRule"/>
</dbReference>
<keyword evidence="12 21" id="KW-0862">Zinc</keyword>
<comment type="similarity">
    <text evidence="20">Belongs to the shikimate kinase family.</text>
</comment>
<feature type="binding site" evidence="20">
    <location>
        <begin position="17"/>
        <end position="22"/>
    </location>
    <ligand>
        <name>ATP</name>
        <dbReference type="ChEBI" id="CHEBI:30616"/>
    </ligand>
</feature>
<dbReference type="GO" id="GO:0000287">
    <property type="term" value="F:magnesium ion binding"/>
    <property type="evidence" value="ECO:0007669"/>
    <property type="project" value="UniProtKB-UniRule"/>
</dbReference>
<sequence length="545" mass="58677">MTTGRRRPRLVLVGLPGAGKSTIGRYLAKQLDCGVVDTDTLIEDDYGRRCGEVFSELGEPAFRELEERHVADALRTDGIVSLGGGAVISAKTRALLADDLVVHLKVTPEEGARRTSGDANRPVVAADDPVARYRQLQTERAPFYDEVSDLTVTSEGRDPRHIVSEILQFLETTTSVKEPDMTDVRRVHVATDNPYDVVIGRDLTGHVAEAVPGASRAVILHQPPLAERARHIAEGLRAAGIEPVLHETPDAEDAKTVAGAAECWDVCADAGLSRQDVIVGVGGGATTDLAGFIAATWMRGIRVVQYPTTLLAMVDAAVGGKTGINTAAGKNLVGSFHEPSAVLVDLEVLDTLPAKEISAGSAEIVKAGFIRDPEILDIYESDPAAALDPRGSLPELIELAVKVKADVVGQDLRESSLREILNYGHTYGHAVEQHENYRWRHGWAVAVGMVYEAELAHAVGLLGEDAVARHRRILTSVGLPTSYDGASLEELLEVMGRDKKNRDGHIRIVVLSDRDGLPYAPVRLEAPENAALQAAYTATLKEQWT</sequence>
<dbReference type="RefSeq" id="WP_073884266.1">
    <property type="nucleotide sequence ID" value="NZ_FAUH01000012.1"/>
</dbReference>
<dbReference type="HAMAP" id="MF_00110">
    <property type="entry name" value="DHQ_synthase"/>
    <property type="match status" value="1"/>
</dbReference>
<comment type="catalytic activity">
    <reaction evidence="19 20">
        <text>shikimate + ATP = 3-phosphoshikimate + ADP + H(+)</text>
        <dbReference type="Rhea" id="RHEA:13121"/>
        <dbReference type="ChEBI" id="CHEBI:15378"/>
        <dbReference type="ChEBI" id="CHEBI:30616"/>
        <dbReference type="ChEBI" id="CHEBI:36208"/>
        <dbReference type="ChEBI" id="CHEBI:145989"/>
        <dbReference type="ChEBI" id="CHEBI:456216"/>
        <dbReference type="EC" id="2.7.1.71"/>
    </reaction>
</comment>
<feature type="binding site" evidence="20">
    <location>
        <position position="157"/>
    </location>
    <ligand>
        <name>ATP</name>
        <dbReference type="ChEBI" id="CHEBI:30616"/>
    </ligand>
</feature>
<evidence type="ECO:0000256" key="3">
    <source>
        <dbReference type="ARBA" id="ARBA00001947"/>
    </source>
</evidence>
<evidence type="ECO:0000256" key="17">
    <source>
        <dbReference type="ARBA" id="ARBA00023268"/>
    </source>
</evidence>